<gene>
    <name evidence="6" type="ORF">CQ14_00285</name>
</gene>
<name>A0A0R3MT48_9BRAD</name>
<dbReference type="Gene3D" id="3.30.565.10">
    <property type="entry name" value="Histidine kinase-like ATPase, C-terminal domain"/>
    <property type="match status" value="1"/>
</dbReference>
<dbReference type="SUPFAM" id="SSF55874">
    <property type="entry name" value="ATPase domain of HSP90 chaperone/DNA topoisomerase II/histidine kinase"/>
    <property type="match status" value="1"/>
</dbReference>
<evidence type="ECO:0000256" key="1">
    <source>
        <dbReference type="ARBA" id="ARBA00022679"/>
    </source>
</evidence>
<organism evidence="6 7">
    <name type="scientific">Bradyrhizobium lablabi</name>
    <dbReference type="NCBI Taxonomy" id="722472"/>
    <lineage>
        <taxon>Bacteria</taxon>
        <taxon>Pseudomonadati</taxon>
        <taxon>Pseudomonadota</taxon>
        <taxon>Alphaproteobacteria</taxon>
        <taxon>Hyphomicrobiales</taxon>
        <taxon>Nitrobacteraceae</taxon>
        <taxon>Bradyrhizobium</taxon>
    </lineage>
</organism>
<proteinExistence type="predicted"/>
<keyword evidence="3" id="KW-0902">Two-component regulatory system</keyword>
<feature type="domain" description="Histidine kinase" evidence="5">
    <location>
        <begin position="260"/>
        <end position="357"/>
    </location>
</feature>
<dbReference type="InterPro" id="IPR050482">
    <property type="entry name" value="Sensor_HK_TwoCompSys"/>
</dbReference>
<dbReference type="Gene3D" id="3.30.450.20">
    <property type="entry name" value="PAS domain"/>
    <property type="match status" value="1"/>
</dbReference>
<comment type="caution">
    <text evidence="6">The sequence shown here is derived from an EMBL/GenBank/DDBJ whole genome shotgun (WGS) entry which is preliminary data.</text>
</comment>
<evidence type="ECO:0000313" key="7">
    <source>
        <dbReference type="Proteomes" id="UP000051660"/>
    </source>
</evidence>
<evidence type="ECO:0000259" key="5">
    <source>
        <dbReference type="PROSITE" id="PS50109"/>
    </source>
</evidence>
<dbReference type="SUPFAM" id="SSF55785">
    <property type="entry name" value="PYP-like sensor domain (PAS domain)"/>
    <property type="match status" value="1"/>
</dbReference>
<dbReference type="Gene3D" id="1.20.5.1930">
    <property type="match status" value="1"/>
</dbReference>
<dbReference type="Pfam" id="PF07730">
    <property type="entry name" value="HisKA_3"/>
    <property type="match status" value="1"/>
</dbReference>
<keyword evidence="2" id="KW-0418">Kinase</keyword>
<dbReference type="InterPro" id="IPR011712">
    <property type="entry name" value="Sig_transdc_His_kin_sub3_dim/P"/>
</dbReference>
<evidence type="ECO:0000256" key="3">
    <source>
        <dbReference type="ARBA" id="ARBA00023012"/>
    </source>
</evidence>
<evidence type="ECO:0000313" key="6">
    <source>
        <dbReference type="EMBL" id="KRR22782.1"/>
    </source>
</evidence>
<dbReference type="InterPro" id="IPR003594">
    <property type="entry name" value="HATPase_dom"/>
</dbReference>
<sequence length="382" mass="42534">MGPRPAYHKLHWMHAPEYLFGMQISDVGQFFYESMNPAFERSLGISIASERAIHECMSEEDAKSICASCDACVATGRSVRYRQRLTLGGRRREFDTTINPVRDSQSGKIVKLVGSHRAVEERVTVDAADGTAKRRAAAGLELRLLSLQEEVQQRIASDLHDSTCQHLIAASLNMMRLRRAIGDNDHAERIIDDIDASIDRAQREIRAFTYLLHPQNLLTDGLKITIEQFVDGFSARTSLKSSLQIAPEVDRLSYERQRAVLRVIQEALANVFRHAQATHVKVAMEATDTHFKLRVADNGRGMPTHQARSGPKAVSFGVGIPAMRARLRQLGGTLEIRSSSAKGGRGTTLRADLPHCLSLKRTRQPAQRQSHLGYDGSIVEPH</sequence>
<accession>A0A0R3MT48</accession>
<dbReference type="PANTHER" id="PTHR24421">
    <property type="entry name" value="NITRATE/NITRITE SENSOR PROTEIN NARX-RELATED"/>
    <property type="match status" value="1"/>
</dbReference>
<reference evidence="6 7" key="1">
    <citation type="submission" date="2014-03" db="EMBL/GenBank/DDBJ databases">
        <title>Bradyrhizobium valentinum sp. nov., isolated from effective nodules of Lupinus mariae-josephae, a lupine endemic of basic-lime soils in Eastern Spain.</title>
        <authorList>
            <person name="Duran D."/>
            <person name="Rey L."/>
            <person name="Navarro A."/>
            <person name="Busquets A."/>
            <person name="Imperial J."/>
            <person name="Ruiz-Argueso T."/>
        </authorList>
    </citation>
    <scope>NUCLEOTIDE SEQUENCE [LARGE SCALE GENOMIC DNA]</scope>
    <source>
        <strain evidence="6 7">CCBAU 23086</strain>
    </source>
</reference>
<dbReference type="CDD" id="cd16917">
    <property type="entry name" value="HATPase_UhpB-NarQ-NarX-like"/>
    <property type="match status" value="1"/>
</dbReference>
<dbReference type="InterPro" id="IPR035965">
    <property type="entry name" value="PAS-like_dom_sf"/>
</dbReference>
<dbReference type="Proteomes" id="UP000051660">
    <property type="component" value="Unassembled WGS sequence"/>
</dbReference>
<dbReference type="AlphaFoldDB" id="A0A0R3MT48"/>
<dbReference type="PANTHER" id="PTHR24421:SF58">
    <property type="entry name" value="SIGNAL TRANSDUCTION HISTIDINE-PROTEIN KINASE_PHOSPHATASE UHPB"/>
    <property type="match status" value="1"/>
</dbReference>
<feature type="region of interest" description="Disordered" evidence="4">
    <location>
        <begin position="361"/>
        <end position="382"/>
    </location>
</feature>
<dbReference type="EMBL" id="LLYB01000071">
    <property type="protein sequence ID" value="KRR22782.1"/>
    <property type="molecule type" value="Genomic_DNA"/>
</dbReference>
<dbReference type="SMART" id="SM00387">
    <property type="entry name" value="HATPase_c"/>
    <property type="match status" value="1"/>
</dbReference>
<dbReference type="Pfam" id="PF02518">
    <property type="entry name" value="HATPase_c"/>
    <property type="match status" value="1"/>
</dbReference>
<dbReference type="GO" id="GO:0016020">
    <property type="term" value="C:membrane"/>
    <property type="evidence" value="ECO:0007669"/>
    <property type="project" value="InterPro"/>
</dbReference>
<evidence type="ECO:0000256" key="2">
    <source>
        <dbReference type="ARBA" id="ARBA00022777"/>
    </source>
</evidence>
<dbReference type="GO" id="GO:0000155">
    <property type="term" value="F:phosphorelay sensor kinase activity"/>
    <property type="evidence" value="ECO:0007669"/>
    <property type="project" value="InterPro"/>
</dbReference>
<evidence type="ECO:0000256" key="4">
    <source>
        <dbReference type="SAM" id="MobiDB-lite"/>
    </source>
</evidence>
<keyword evidence="1" id="KW-0808">Transferase</keyword>
<dbReference type="InterPro" id="IPR036890">
    <property type="entry name" value="HATPase_C_sf"/>
</dbReference>
<dbReference type="InterPro" id="IPR005467">
    <property type="entry name" value="His_kinase_dom"/>
</dbReference>
<dbReference type="GO" id="GO:0046983">
    <property type="term" value="F:protein dimerization activity"/>
    <property type="evidence" value="ECO:0007669"/>
    <property type="project" value="InterPro"/>
</dbReference>
<dbReference type="PROSITE" id="PS50109">
    <property type="entry name" value="HIS_KIN"/>
    <property type="match status" value="1"/>
</dbReference>
<protein>
    <recommendedName>
        <fullName evidence="5">Histidine kinase domain-containing protein</fullName>
    </recommendedName>
</protein>